<organism evidence="2 3">
    <name type="scientific">Musa troglodytarum</name>
    <name type="common">fe'i banana</name>
    <dbReference type="NCBI Taxonomy" id="320322"/>
    <lineage>
        <taxon>Eukaryota</taxon>
        <taxon>Viridiplantae</taxon>
        <taxon>Streptophyta</taxon>
        <taxon>Embryophyta</taxon>
        <taxon>Tracheophyta</taxon>
        <taxon>Spermatophyta</taxon>
        <taxon>Magnoliopsida</taxon>
        <taxon>Liliopsida</taxon>
        <taxon>Zingiberales</taxon>
        <taxon>Musaceae</taxon>
        <taxon>Musa</taxon>
    </lineage>
</organism>
<reference evidence="2" key="1">
    <citation type="submission" date="2022-05" db="EMBL/GenBank/DDBJ databases">
        <title>The Musa troglodytarum L. genome provides insights into the mechanism of non-climacteric behaviour and enrichment of carotenoids.</title>
        <authorList>
            <person name="Wang J."/>
        </authorList>
    </citation>
    <scope>NUCLEOTIDE SEQUENCE</scope>
    <source>
        <tissue evidence="2">Leaf</tissue>
    </source>
</reference>
<dbReference type="PANTHER" id="PTHR15907">
    <property type="entry name" value="DUF614 FAMILY PROTEIN-RELATED"/>
    <property type="match status" value="1"/>
</dbReference>
<keyword evidence="3" id="KW-1185">Reference proteome</keyword>
<evidence type="ECO:0000256" key="1">
    <source>
        <dbReference type="SAM" id="MobiDB-lite"/>
    </source>
</evidence>
<name>A0A9E7KLX6_9LILI</name>
<feature type="region of interest" description="Disordered" evidence="1">
    <location>
        <begin position="1"/>
        <end position="30"/>
    </location>
</feature>
<gene>
    <name evidence="2" type="ORF">MUK42_03349</name>
</gene>
<accession>A0A9E7KLX6</accession>
<dbReference type="NCBIfam" id="TIGR01571">
    <property type="entry name" value="A_thal_Cys_rich"/>
    <property type="match status" value="1"/>
</dbReference>
<proteinExistence type="predicted"/>
<dbReference type="InterPro" id="IPR006461">
    <property type="entry name" value="PLAC_motif_containing"/>
</dbReference>
<sequence>MYSSKPNEYYPSSGQPVPPPPPAAMGFPHPATAPQYQGPQPWSTSLCDCTDDCGNCCMTCFCPCVTFGRIAEIVDQGSIRKSSSSTVSIRDNHCQHRVKACGTSGAVYGLLEYLTCCHWVYSCSYRSKLRAQYSLPESPCHDCLVHFCCESCALCQEYRELKHRDFDMTIGWHENMARRARAANLPPVPQAWVNDKVKVPNDNAQTIILVQII</sequence>
<evidence type="ECO:0000313" key="2">
    <source>
        <dbReference type="EMBL" id="URE22146.1"/>
    </source>
</evidence>
<dbReference type="AlphaFoldDB" id="A0A9E7KLX6"/>
<dbReference type="EMBL" id="CP097510">
    <property type="protein sequence ID" value="URE22146.1"/>
    <property type="molecule type" value="Genomic_DNA"/>
</dbReference>
<dbReference type="Proteomes" id="UP001055439">
    <property type="component" value="Chromosome 8"/>
</dbReference>
<evidence type="ECO:0000313" key="3">
    <source>
        <dbReference type="Proteomes" id="UP001055439"/>
    </source>
</evidence>
<feature type="compositionally biased region" description="Polar residues" evidence="1">
    <location>
        <begin position="1"/>
        <end position="15"/>
    </location>
</feature>
<dbReference type="Pfam" id="PF04749">
    <property type="entry name" value="PLAC8"/>
    <property type="match status" value="1"/>
</dbReference>
<dbReference type="OrthoDB" id="1045822at2759"/>
<protein>
    <submittedName>
        <fullName evidence="2">Protein PLANT CADMIUM RESISTANCE</fullName>
    </submittedName>
</protein>